<evidence type="ECO:0000256" key="2">
    <source>
        <dbReference type="ARBA" id="ARBA00022490"/>
    </source>
</evidence>
<dbReference type="Pfam" id="PF17776">
    <property type="entry name" value="NLRC4_HD2"/>
    <property type="match status" value="1"/>
</dbReference>
<accession>A0ABD1IQS5</accession>
<dbReference type="InterPro" id="IPR041267">
    <property type="entry name" value="NLRP_HD2"/>
</dbReference>
<dbReference type="PROSITE" id="PS51450">
    <property type="entry name" value="LRR"/>
    <property type="match status" value="1"/>
</dbReference>
<dbReference type="InterPro" id="IPR043136">
    <property type="entry name" value="B30.2/SPRY_sf"/>
</dbReference>
<keyword evidence="3" id="KW-0433">Leucine-rich repeat</keyword>
<dbReference type="PROSITE" id="PS50188">
    <property type="entry name" value="B302_SPRY"/>
    <property type="match status" value="1"/>
</dbReference>
<dbReference type="Pfam" id="PF00622">
    <property type="entry name" value="SPRY"/>
    <property type="match status" value="1"/>
</dbReference>
<dbReference type="GO" id="GO:0005737">
    <property type="term" value="C:cytoplasm"/>
    <property type="evidence" value="ECO:0007669"/>
    <property type="project" value="UniProtKB-SubCell"/>
</dbReference>
<keyword evidence="5" id="KW-0547">Nucleotide-binding</keyword>
<evidence type="ECO:0000259" key="7">
    <source>
        <dbReference type="PROSITE" id="PS50188"/>
    </source>
</evidence>
<organism evidence="8 9">
    <name type="scientific">Coilia grayii</name>
    <name type="common">Gray's grenadier anchovy</name>
    <dbReference type="NCBI Taxonomy" id="363190"/>
    <lineage>
        <taxon>Eukaryota</taxon>
        <taxon>Metazoa</taxon>
        <taxon>Chordata</taxon>
        <taxon>Craniata</taxon>
        <taxon>Vertebrata</taxon>
        <taxon>Euteleostomi</taxon>
        <taxon>Actinopterygii</taxon>
        <taxon>Neopterygii</taxon>
        <taxon>Teleostei</taxon>
        <taxon>Clupei</taxon>
        <taxon>Clupeiformes</taxon>
        <taxon>Clupeoidei</taxon>
        <taxon>Engraulidae</taxon>
        <taxon>Coilinae</taxon>
        <taxon>Coilia</taxon>
    </lineage>
</organism>
<reference evidence="8 9" key="1">
    <citation type="submission" date="2024-09" db="EMBL/GenBank/DDBJ databases">
        <title>A chromosome-level genome assembly of Gray's grenadier anchovy, Coilia grayii.</title>
        <authorList>
            <person name="Fu Z."/>
        </authorList>
    </citation>
    <scope>NUCLEOTIDE SEQUENCE [LARGE SCALE GENOMIC DNA]</scope>
    <source>
        <strain evidence="8">G4</strain>
        <tissue evidence="8">Muscle</tissue>
    </source>
</reference>
<keyword evidence="6" id="KW-0067">ATP-binding</keyword>
<dbReference type="Gene3D" id="3.80.10.10">
    <property type="entry name" value="Ribonuclease Inhibitor"/>
    <property type="match status" value="1"/>
</dbReference>
<evidence type="ECO:0000256" key="5">
    <source>
        <dbReference type="ARBA" id="ARBA00022741"/>
    </source>
</evidence>
<dbReference type="InterPro" id="IPR027417">
    <property type="entry name" value="P-loop_NTPase"/>
</dbReference>
<dbReference type="SUPFAM" id="SSF49899">
    <property type="entry name" value="Concanavalin A-like lectins/glucanases"/>
    <property type="match status" value="1"/>
</dbReference>
<dbReference type="PANTHER" id="PTHR24106">
    <property type="entry name" value="NACHT, LRR AND CARD DOMAINS-CONTAINING"/>
    <property type="match status" value="1"/>
</dbReference>
<gene>
    <name evidence="8" type="ORF">ACEWY4_026851</name>
</gene>
<dbReference type="SMART" id="SM00368">
    <property type="entry name" value="LRR_RI"/>
    <property type="match status" value="7"/>
</dbReference>
<dbReference type="InterPro" id="IPR003877">
    <property type="entry name" value="SPRY_dom"/>
</dbReference>
<dbReference type="Pfam" id="PF13516">
    <property type="entry name" value="LRR_6"/>
    <property type="match status" value="2"/>
</dbReference>
<dbReference type="InterPro" id="IPR001870">
    <property type="entry name" value="B30.2/SPRY"/>
</dbReference>
<proteinExistence type="predicted"/>
<dbReference type="InterPro" id="IPR007111">
    <property type="entry name" value="NACHT_NTPase"/>
</dbReference>
<dbReference type="Proteomes" id="UP001591681">
    <property type="component" value="Unassembled WGS sequence"/>
</dbReference>
<name>A0ABD1IQS5_9TELE</name>
<dbReference type="Pfam" id="PF05729">
    <property type="entry name" value="NACHT"/>
    <property type="match status" value="1"/>
</dbReference>
<evidence type="ECO:0000313" key="8">
    <source>
        <dbReference type="EMBL" id="KAL2077347.1"/>
    </source>
</evidence>
<keyword evidence="2" id="KW-0963">Cytoplasm</keyword>
<evidence type="ECO:0000256" key="6">
    <source>
        <dbReference type="ARBA" id="ARBA00022840"/>
    </source>
</evidence>
<dbReference type="InterPro" id="IPR032675">
    <property type="entry name" value="LRR_dom_sf"/>
</dbReference>
<protein>
    <recommendedName>
        <fullName evidence="7">B30.2/SPRY domain-containing protein</fullName>
    </recommendedName>
</protein>
<evidence type="ECO:0000256" key="1">
    <source>
        <dbReference type="ARBA" id="ARBA00004496"/>
    </source>
</evidence>
<dbReference type="SUPFAM" id="SSF52047">
    <property type="entry name" value="RNI-like"/>
    <property type="match status" value="1"/>
</dbReference>
<evidence type="ECO:0000256" key="4">
    <source>
        <dbReference type="ARBA" id="ARBA00022737"/>
    </source>
</evidence>
<dbReference type="Pfam" id="PF17779">
    <property type="entry name" value="WHD_NOD2"/>
    <property type="match status" value="1"/>
</dbReference>
<feature type="domain" description="B30.2/SPRY" evidence="7">
    <location>
        <begin position="774"/>
        <end position="961"/>
    </location>
</feature>
<comment type="caution">
    <text evidence="8">The sequence shown here is derived from an EMBL/GenBank/DDBJ whole genome shotgun (WGS) entry which is preliminary data.</text>
</comment>
<evidence type="ECO:0000256" key="3">
    <source>
        <dbReference type="ARBA" id="ARBA00022614"/>
    </source>
</evidence>
<dbReference type="AlphaFoldDB" id="A0ABD1IQS5"/>
<dbReference type="InterPro" id="IPR013320">
    <property type="entry name" value="ConA-like_dom_sf"/>
</dbReference>
<evidence type="ECO:0000313" key="9">
    <source>
        <dbReference type="Proteomes" id="UP001591681"/>
    </source>
</evidence>
<dbReference type="InterPro" id="IPR001611">
    <property type="entry name" value="Leu-rich_rpt"/>
</dbReference>
<dbReference type="Gene3D" id="3.40.50.300">
    <property type="entry name" value="P-loop containing nucleotide triphosphate hydrolases"/>
    <property type="match status" value="1"/>
</dbReference>
<dbReference type="InterPro" id="IPR051261">
    <property type="entry name" value="NLR"/>
</dbReference>
<keyword evidence="9" id="KW-1185">Reference proteome</keyword>
<keyword evidence="4" id="KW-0677">Repeat</keyword>
<sequence>MRRLKATGHISIKYNDIFKPSSTHQMSPRTVLTKGIAGIGKTFSARKFILDWAEGNANQDVEFVLLLPFRELNLRRGQECSLVELIHSYFPEMSDVKINEVKVIVIFDGLDECRLTLDFCNHNQLTDVNKPASVEILVTDIIKGHLLSSSSIWITSRPAATNQLPPECVQRVTEIRGFNDVQREEYFRRRIPDRAQAKRVTEHMKSSRSLHIMCYMPVFCSMLASVLLTMLCESHGDHHAPPKTLTQMFTHFLLIELQLKHEKDRAKNLAPTESDEEILSKLGKLAFQNLEKGQLIFYEEELMECGIDCDAHNGLFAQLFRPESGIFDKKVYCFVHLSIQEYLAALYAVIMCTREKVNVMTIDESLSPTTNTCMSPTEAKLSVSLDEHCWLSLCKTAVCEALKKENGELDLFLRFLLGLLLESTQKILGSRLCWTRISPSTVNEIVRFIKKKIRESSSPERIINLFHCLHEINDNSIVEEIQEVMSSGKMLTETLQPDQCSALAYVLLMSEKIQDVFDLKTYNTTEMGFQRLIPVVKSCKTAILDACNVSAPSCEIIVSALQTINSHLVALDLSYNDLQDLTKLISSGLRSENCKLEKLTLRVCNLSKEACSDIGLALQCPHSHLREMDLGGNALQDEGVHQLLTALLSQHCNIAELRLGDCSLTESSCTYVSSALESPQSKLRQLVLDNNDLQDSGVEILCRALDKQYSKLEKLGLSGCRVTKQGCDSLAKVLKTNTATLQHLDLSYNYPGEVGTCLLSAVLKDPNFSLQTLSLENGGQIRDNPGLRKYAVHLSFNPDTTDKDTRAGKRPEVHPSSHSIIIPCGTAICREALTGRCYWETELIGSSQSEISMGLMTKGEGGTERKQWSLKSSVMGSSLYAQYFNIADPSKRRPIEIDRPPFETLGVFLDWPAGTVSFYSTDPVNGSQSLLYAFHTTFTEPLYPFFKTQGRCPSISLCHIE</sequence>
<dbReference type="EMBL" id="JBHFQA010000024">
    <property type="protein sequence ID" value="KAL2077347.1"/>
    <property type="molecule type" value="Genomic_DNA"/>
</dbReference>
<dbReference type="Gene3D" id="2.60.120.920">
    <property type="match status" value="1"/>
</dbReference>
<dbReference type="GO" id="GO:0005524">
    <property type="term" value="F:ATP binding"/>
    <property type="evidence" value="ECO:0007669"/>
    <property type="project" value="UniProtKB-KW"/>
</dbReference>
<comment type="subcellular location">
    <subcellularLocation>
        <location evidence="1">Cytoplasm</location>
    </subcellularLocation>
</comment>
<dbReference type="InterPro" id="IPR041075">
    <property type="entry name" value="NOD1/2_WH"/>
</dbReference>